<dbReference type="InterPro" id="IPR005380">
    <property type="entry name" value="XS_domain"/>
</dbReference>
<dbReference type="Proteomes" id="UP000807159">
    <property type="component" value="Chromosome 9"/>
</dbReference>
<name>A0A8T2XYL7_POPDE</name>
<reference evidence="3" key="1">
    <citation type="journal article" date="2021" name="J. Hered.">
        <title>Genome Assembly of Salicaceae Populus deltoides (Eastern Cottonwood) I-69 Based on Nanopore Sequencing and Hi-C Technologies.</title>
        <authorList>
            <person name="Bai S."/>
            <person name="Wu H."/>
            <person name="Zhang J."/>
            <person name="Pan Z."/>
            <person name="Zhao W."/>
            <person name="Li Z."/>
            <person name="Tong C."/>
        </authorList>
    </citation>
    <scope>NUCLEOTIDE SEQUENCE</scope>
    <source>
        <tissue evidence="3">Leaf</tissue>
    </source>
</reference>
<feature type="compositionally biased region" description="Basic and acidic residues" evidence="1">
    <location>
        <begin position="161"/>
        <end position="170"/>
    </location>
</feature>
<dbReference type="AlphaFoldDB" id="A0A8T2XYL7"/>
<dbReference type="EMBL" id="JACEGQ020000009">
    <property type="protein sequence ID" value="KAH8497956.1"/>
    <property type="molecule type" value="Genomic_DNA"/>
</dbReference>
<feature type="compositionally biased region" description="Basic residues" evidence="1">
    <location>
        <begin position="37"/>
        <end position="46"/>
    </location>
</feature>
<dbReference type="PANTHER" id="PTHR46619">
    <property type="entry name" value="RNA RECOGNITION MOTIF XS DOMAIN PROTEIN-RELATED"/>
    <property type="match status" value="1"/>
</dbReference>
<dbReference type="Pfam" id="PF03468">
    <property type="entry name" value="XS"/>
    <property type="match status" value="1"/>
</dbReference>
<evidence type="ECO:0000256" key="1">
    <source>
        <dbReference type="SAM" id="MobiDB-lite"/>
    </source>
</evidence>
<feature type="compositionally biased region" description="Basic and acidic residues" evidence="1">
    <location>
        <begin position="113"/>
        <end position="122"/>
    </location>
</feature>
<feature type="compositionally biased region" description="Basic and acidic residues" evidence="1">
    <location>
        <begin position="233"/>
        <end position="254"/>
    </location>
</feature>
<dbReference type="Gene3D" id="3.30.70.2890">
    <property type="entry name" value="XS domain"/>
    <property type="match status" value="1"/>
</dbReference>
<organism evidence="3 4">
    <name type="scientific">Populus deltoides</name>
    <name type="common">Eastern poplar</name>
    <name type="synonym">Eastern cottonwood</name>
    <dbReference type="NCBI Taxonomy" id="3696"/>
    <lineage>
        <taxon>Eukaryota</taxon>
        <taxon>Viridiplantae</taxon>
        <taxon>Streptophyta</taxon>
        <taxon>Embryophyta</taxon>
        <taxon>Tracheophyta</taxon>
        <taxon>Spermatophyta</taxon>
        <taxon>Magnoliopsida</taxon>
        <taxon>eudicotyledons</taxon>
        <taxon>Gunneridae</taxon>
        <taxon>Pentapetalae</taxon>
        <taxon>rosids</taxon>
        <taxon>fabids</taxon>
        <taxon>Malpighiales</taxon>
        <taxon>Salicaceae</taxon>
        <taxon>Saliceae</taxon>
        <taxon>Populus</taxon>
    </lineage>
</organism>
<feature type="compositionally biased region" description="Basic and acidic residues" evidence="1">
    <location>
        <begin position="47"/>
        <end position="74"/>
    </location>
</feature>
<protein>
    <recommendedName>
        <fullName evidence="2">XS domain-containing protein</fullName>
    </recommendedName>
</protein>
<feature type="region of interest" description="Disordered" evidence="1">
    <location>
        <begin position="1"/>
        <end position="254"/>
    </location>
</feature>
<feature type="compositionally biased region" description="Basic and acidic residues" evidence="1">
    <location>
        <begin position="139"/>
        <end position="151"/>
    </location>
</feature>
<evidence type="ECO:0000313" key="3">
    <source>
        <dbReference type="EMBL" id="KAH8497956.1"/>
    </source>
</evidence>
<feature type="compositionally biased region" description="Basic and acidic residues" evidence="1">
    <location>
        <begin position="187"/>
        <end position="199"/>
    </location>
</feature>
<dbReference type="PANTHER" id="PTHR46619:SF2">
    <property type="entry name" value="XS DOMAIN PROTEIN"/>
    <property type="match status" value="1"/>
</dbReference>
<accession>A0A8T2XYL7</accession>
<feature type="compositionally biased region" description="Basic and acidic residues" evidence="1">
    <location>
        <begin position="209"/>
        <end position="218"/>
    </location>
</feature>
<gene>
    <name evidence="3" type="ORF">H0E87_017026</name>
</gene>
<sequence>MKHQRHSNVYISRPLSPPRQTPRCGIRDCELEENRRFSHANRSRSPARRENQQHGNVRTREENVRTREEVEGNRRFSRSYRSRSPVWSEQHLSGQAGREYQQRGYVKTQTPPRKQDEIEGNRRFSRSHRSRSPLCAEPPRSRQDGREHQQHCDAITRIPPRKQDEIEGNRRFSLSHRSRSPVWAEQPRSRQDGREHQQHCDAITRIPPRKQDEIEGNRRFSLSHRSRSPVWAEPHRSRQDGREHQQHGDVRIRSPPWNREERVTVMRSSGLNQPVEPDPLGSLHRREGDRRFNEERDEHLEKLSQFCESLSKKGSTFNKFQWDNLLAQENKPKNASANLGPSVDPWKTRGVVVDSGVVPTSMSMEYVGPRSHFECCLDATTRGDNHGLINGGIGNVNVSPFGEPVRERFERRSSSVIDPIVDKVERNDASVVGHHYVERVRVSHSMRQEEKDVKDCRNDHGDYGVFIRERGNMGSLPMESSFQNMKNVRGKTCFVDVIDGNDAALNDHMRENRMLDNPGVFGERYPYAERVSVFHSMELDGRDKDCRSDPVEYGFIQDKNESHLRKTFVRERANVGSLPVESPCENLSVLRKRTCLVDPIADMIDGNDAALRERMRTSRILDNLGGFQERPINVSRVSLRSFEQDDKDEEALVSRNDNMYYEMEECLDPENLKSTEECGFEGDGGSTGSCGDGYKRVPVSYDGLYATENSSQRVVMEEQPGIHGQSEYMLDGQHIFDMEASIHDQRSLISSDWNDLEQMHDVSYRDGKWTNQDNEQYSSLENSGLRHLQSGRDGWMIDDRASHEDAYSFHPLPSTDRHLSELVEPPKSNVKRRLGPLRNVKQRLGSVRNVKQRLGSVRNVKQRLGPAQNACKSLGAAQKAQRKLPWVKIYEEQCLYDSDGTHNIQGVKSSEMKKKHANTEASKDSDEFMHLVQRAFLKFSKLLNENSANRRKYQEKGGTANLKCCVCGSNSKDFVDTLSLAQHTVMSSKGSFRAEHLGLHKALCVLMGWNSAGFPNSQWVRQILPEVEASSLKEDLIIWPPVVVIHNRSIANDNPGERIIVSVEGLRHILRGMGFGQGITNICRGKAANQSTMVVIFGQTFSGLQGAERLHKLYAESKRGRTEFQQIGLHGSLQTQGVSSNTKENVLYGYLGISIDLDKLDFETKKRCVVKSKKEIKAVADFALNTE</sequence>
<comment type="caution">
    <text evidence="3">The sequence shown here is derived from an EMBL/GenBank/DDBJ whole genome shotgun (WGS) entry which is preliminary data.</text>
</comment>
<dbReference type="GO" id="GO:0031047">
    <property type="term" value="P:regulatory ncRNA-mediated gene silencing"/>
    <property type="evidence" value="ECO:0007669"/>
    <property type="project" value="InterPro"/>
</dbReference>
<dbReference type="InterPro" id="IPR038588">
    <property type="entry name" value="XS_domain_sf"/>
</dbReference>
<evidence type="ECO:0000259" key="2">
    <source>
        <dbReference type="Pfam" id="PF03468"/>
    </source>
</evidence>
<keyword evidence="4" id="KW-1185">Reference proteome</keyword>
<feature type="domain" description="XS" evidence="2">
    <location>
        <begin position="1034"/>
        <end position="1157"/>
    </location>
</feature>
<feature type="compositionally biased region" description="Basic and acidic residues" evidence="1">
    <location>
        <begin position="25"/>
        <end position="36"/>
    </location>
</feature>
<proteinExistence type="predicted"/>
<evidence type="ECO:0000313" key="4">
    <source>
        <dbReference type="Proteomes" id="UP000807159"/>
    </source>
</evidence>